<accession>A0AA37TAU2</accession>
<comment type="caution">
    <text evidence="1">The sequence shown here is derived from an EMBL/GenBank/DDBJ whole genome shotgun (WGS) entry which is preliminary data.</text>
</comment>
<reference evidence="2" key="1">
    <citation type="journal article" date="2019" name="Int. J. Syst. Evol. Microbiol.">
        <title>The Global Catalogue of Microorganisms (GCM) 10K type strain sequencing project: providing services to taxonomists for standard genome sequencing and annotation.</title>
        <authorList>
            <consortium name="The Broad Institute Genomics Platform"/>
            <consortium name="The Broad Institute Genome Sequencing Center for Infectious Disease"/>
            <person name="Wu L."/>
            <person name="Ma J."/>
        </authorList>
    </citation>
    <scope>NUCLEOTIDE SEQUENCE [LARGE SCALE GENOMIC DNA]</scope>
    <source>
        <strain evidence="2">NBRC 103632</strain>
    </source>
</reference>
<dbReference type="RefSeq" id="WP_238197325.1">
    <property type="nucleotide sequence ID" value="NZ_BPQZ01000017.1"/>
</dbReference>
<gene>
    <name evidence="1" type="ORF">GCM10007890_20470</name>
</gene>
<keyword evidence="2" id="KW-1185">Reference proteome</keyword>
<evidence type="ECO:0000313" key="1">
    <source>
        <dbReference type="EMBL" id="GLS70034.1"/>
    </source>
</evidence>
<organism evidence="1 2">
    <name type="scientific">Methylobacterium tardum</name>
    <dbReference type="NCBI Taxonomy" id="374432"/>
    <lineage>
        <taxon>Bacteria</taxon>
        <taxon>Pseudomonadati</taxon>
        <taxon>Pseudomonadota</taxon>
        <taxon>Alphaproteobacteria</taxon>
        <taxon>Hyphomicrobiales</taxon>
        <taxon>Methylobacteriaceae</taxon>
        <taxon>Methylobacterium</taxon>
    </lineage>
</organism>
<sequence length="84" mass="9048">MPAQYCSNPLDPGTEEAVLVIDEDDRPLATIRSVVDAAGHDLLPTLSDACIRNLQLEIAVYHGRIEPYAWTQHAVDVVAPPAAA</sequence>
<evidence type="ECO:0000313" key="2">
    <source>
        <dbReference type="Proteomes" id="UP001157440"/>
    </source>
</evidence>
<name>A0AA37TAU2_9HYPH</name>
<dbReference type="AlphaFoldDB" id="A0AA37TAU2"/>
<proteinExistence type="predicted"/>
<dbReference type="EMBL" id="BSPL01000013">
    <property type="protein sequence ID" value="GLS70034.1"/>
    <property type="molecule type" value="Genomic_DNA"/>
</dbReference>
<protein>
    <submittedName>
        <fullName evidence="1">Uncharacterized protein</fullName>
    </submittedName>
</protein>
<dbReference type="Proteomes" id="UP001157440">
    <property type="component" value="Unassembled WGS sequence"/>
</dbReference>